<reference evidence="1" key="1">
    <citation type="submission" date="2020-10" db="EMBL/GenBank/DDBJ databases">
        <authorList>
            <person name="Gilroy R."/>
        </authorList>
    </citation>
    <scope>NUCLEOTIDE SEQUENCE</scope>
    <source>
        <strain evidence="1">35461</strain>
    </source>
</reference>
<gene>
    <name evidence="1" type="ORF">IAC79_07375</name>
</gene>
<evidence type="ECO:0000313" key="1">
    <source>
        <dbReference type="EMBL" id="HIV09915.1"/>
    </source>
</evidence>
<sequence>MFLSENAALVPRGKAPLIRHLKVLPSRFFSPIRFRMSAGPEEFIRSFMDTDWVVANSYHALMFASIFNKNIRLIRSKTSGMARFNKFMERYVQGPLFADTMEEAL</sequence>
<name>A0A9D1NNI5_9BACT</name>
<comment type="caution">
    <text evidence="1">The sequence shown here is derived from an EMBL/GenBank/DDBJ whole genome shotgun (WGS) entry which is preliminary data.</text>
</comment>
<evidence type="ECO:0008006" key="3">
    <source>
        <dbReference type="Google" id="ProtNLM"/>
    </source>
</evidence>
<proteinExistence type="predicted"/>
<accession>A0A9D1NNI5</accession>
<dbReference type="AlphaFoldDB" id="A0A9D1NNI5"/>
<organism evidence="1 2">
    <name type="scientific">Candidatus Spyradenecus faecavium</name>
    <dbReference type="NCBI Taxonomy" id="2840947"/>
    <lineage>
        <taxon>Bacteria</taxon>
        <taxon>Pseudomonadati</taxon>
        <taxon>Lentisphaerota</taxon>
        <taxon>Lentisphaeria</taxon>
        <taxon>Lentisphaerales</taxon>
        <taxon>Lentisphaeraceae</taxon>
        <taxon>Lentisphaeraceae incertae sedis</taxon>
        <taxon>Candidatus Spyradenecus</taxon>
    </lineage>
</organism>
<dbReference type="Proteomes" id="UP000886845">
    <property type="component" value="Unassembled WGS sequence"/>
</dbReference>
<feature type="non-terminal residue" evidence="1">
    <location>
        <position position="105"/>
    </location>
</feature>
<protein>
    <recommendedName>
        <fullName evidence="3">Polysaccharide pyruvyl transferase domain-containing protein</fullName>
    </recommendedName>
</protein>
<dbReference type="EMBL" id="DVOR01000232">
    <property type="protein sequence ID" value="HIV09915.1"/>
    <property type="molecule type" value="Genomic_DNA"/>
</dbReference>
<evidence type="ECO:0000313" key="2">
    <source>
        <dbReference type="Proteomes" id="UP000886845"/>
    </source>
</evidence>
<reference evidence="1" key="2">
    <citation type="journal article" date="2021" name="PeerJ">
        <title>Extensive microbial diversity within the chicken gut microbiome revealed by metagenomics and culture.</title>
        <authorList>
            <person name="Gilroy R."/>
            <person name="Ravi A."/>
            <person name="Getino M."/>
            <person name="Pursley I."/>
            <person name="Horton D.L."/>
            <person name="Alikhan N.F."/>
            <person name="Baker D."/>
            <person name="Gharbi K."/>
            <person name="Hall N."/>
            <person name="Watson M."/>
            <person name="Adriaenssens E.M."/>
            <person name="Foster-Nyarko E."/>
            <person name="Jarju S."/>
            <person name="Secka A."/>
            <person name="Antonio M."/>
            <person name="Oren A."/>
            <person name="Chaudhuri R.R."/>
            <person name="La Ragione R."/>
            <person name="Hildebrand F."/>
            <person name="Pallen M.J."/>
        </authorList>
    </citation>
    <scope>NUCLEOTIDE SEQUENCE</scope>
    <source>
        <strain evidence="1">35461</strain>
    </source>
</reference>